<evidence type="ECO:0000313" key="2">
    <source>
        <dbReference type="EMBL" id="GBM66619.1"/>
    </source>
</evidence>
<keyword evidence="3" id="KW-1185">Reference proteome</keyword>
<gene>
    <name evidence="2" type="ORF">AVEN_109026_1</name>
</gene>
<feature type="compositionally biased region" description="Basic and acidic residues" evidence="1">
    <location>
        <begin position="41"/>
        <end position="50"/>
    </location>
</feature>
<sequence>MRQLPLQGYNPSSELSPTSHTPLFHPPRKLDSAYCPTATRKPPDTGHADGSRYGNGIFHCSLGVKERDLFHLAKVEPAEVSFRLVLRSKTNSSPNEVP</sequence>
<organism evidence="2 3">
    <name type="scientific">Araneus ventricosus</name>
    <name type="common">Orbweaver spider</name>
    <name type="synonym">Epeira ventricosa</name>
    <dbReference type="NCBI Taxonomy" id="182803"/>
    <lineage>
        <taxon>Eukaryota</taxon>
        <taxon>Metazoa</taxon>
        <taxon>Ecdysozoa</taxon>
        <taxon>Arthropoda</taxon>
        <taxon>Chelicerata</taxon>
        <taxon>Arachnida</taxon>
        <taxon>Araneae</taxon>
        <taxon>Araneomorphae</taxon>
        <taxon>Entelegynae</taxon>
        <taxon>Araneoidea</taxon>
        <taxon>Araneidae</taxon>
        <taxon>Araneus</taxon>
    </lineage>
</organism>
<comment type="caution">
    <text evidence="2">The sequence shown here is derived from an EMBL/GenBank/DDBJ whole genome shotgun (WGS) entry which is preliminary data.</text>
</comment>
<dbReference type="Proteomes" id="UP000499080">
    <property type="component" value="Unassembled WGS sequence"/>
</dbReference>
<evidence type="ECO:0000256" key="1">
    <source>
        <dbReference type="SAM" id="MobiDB-lite"/>
    </source>
</evidence>
<dbReference type="AlphaFoldDB" id="A0A4Y2HNB4"/>
<name>A0A4Y2HNB4_ARAVE</name>
<dbReference type="EMBL" id="BGPR01002035">
    <property type="protein sequence ID" value="GBM66619.1"/>
    <property type="molecule type" value="Genomic_DNA"/>
</dbReference>
<reference evidence="2 3" key="1">
    <citation type="journal article" date="2019" name="Sci. Rep.">
        <title>Orb-weaving spider Araneus ventricosus genome elucidates the spidroin gene catalogue.</title>
        <authorList>
            <person name="Kono N."/>
            <person name="Nakamura H."/>
            <person name="Ohtoshi R."/>
            <person name="Moran D.A.P."/>
            <person name="Shinohara A."/>
            <person name="Yoshida Y."/>
            <person name="Fujiwara M."/>
            <person name="Mori M."/>
            <person name="Tomita M."/>
            <person name="Arakawa K."/>
        </authorList>
    </citation>
    <scope>NUCLEOTIDE SEQUENCE [LARGE SCALE GENOMIC DNA]</scope>
</reference>
<feature type="region of interest" description="Disordered" evidence="1">
    <location>
        <begin position="1"/>
        <end position="52"/>
    </location>
</feature>
<proteinExistence type="predicted"/>
<accession>A0A4Y2HNB4</accession>
<protein>
    <submittedName>
        <fullName evidence="2">Uncharacterized protein</fullName>
    </submittedName>
</protein>
<evidence type="ECO:0000313" key="3">
    <source>
        <dbReference type="Proteomes" id="UP000499080"/>
    </source>
</evidence>
<feature type="compositionally biased region" description="Polar residues" evidence="1">
    <location>
        <begin position="9"/>
        <end position="21"/>
    </location>
</feature>